<reference evidence="2" key="1">
    <citation type="submission" date="2020-11" db="EMBL/GenBank/DDBJ databases">
        <authorList>
            <consortium name="DOE Joint Genome Institute"/>
            <person name="Ahrendt S."/>
            <person name="Riley R."/>
            <person name="Andreopoulos W."/>
            <person name="Labutti K."/>
            <person name="Pangilinan J."/>
            <person name="Ruiz-Duenas F.J."/>
            <person name="Barrasa J.M."/>
            <person name="Sanchez-Garcia M."/>
            <person name="Camarero S."/>
            <person name="Miyauchi S."/>
            <person name="Serrano A."/>
            <person name="Linde D."/>
            <person name="Babiker R."/>
            <person name="Drula E."/>
            <person name="Ayuso-Fernandez I."/>
            <person name="Pacheco R."/>
            <person name="Padilla G."/>
            <person name="Ferreira P."/>
            <person name="Barriuso J."/>
            <person name="Kellner H."/>
            <person name="Castanera R."/>
            <person name="Alfaro M."/>
            <person name="Ramirez L."/>
            <person name="Pisabarro A.G."/>
            <person name="Kuo A."/>
            <person name="Tritt A."/>
            <person name="Lipzen A."/>
            <person name="He G."/>
            <person name="Yan M."/>
            <person name="Ng V."/>
            <person name="Cullen D."/>
            <person name="Martin F."/>
            <person name="Rosso M.-N."/>
            <person name="Henrissat B."/>
            <person name="Hibbett D."/>
            <person name="Martinez A.T."/>
            <person name="Grigoriev I.V."/>
        </authorList>
    </citation>
    <scope>NUCLEOTIDE SEQUENCE</scope>
    <source>
        <strain evidence="2">CBS 247.69</strain>
    </source>
</reference>
<keyword evidence="3" id="KW-1185">Reference proteome</keyword>
<feature type="region of interest" description="Disordered" evidence="1">
    <location>
        <begin position="77"/>
        <end position="98"/>
    </location>
</feature>
<proteinExistence type="predicted"/>
<dbReference type="EMBL" id="MU150564">
    <property type="protein sequence ID" value="KAF9455677.1"/>
    <property type="molecule type" value="Genomic_DNA"/>
</dbReference>
<dbReference type="Proteomes" id="UP000807353">
    <property type="component" value="Unassembled WGS sequence"/>
</dbReference>
<sequence length="202" mass="20952">MSEDAGGVVPGAGDVGECAEGVEGNPEAIGRKVCAKSRLRATGHAGVSERCPHASGDTGGVVPGAGNVGSHLRAAGRTGATEQNSHVSGDAGGTVPGAGNVGKGIEGVERGPEAVLLGGWWVGLQWIVDIWAVREALSKICTYARSPNLDIFYTKNDGQKVQVKYFSHSPRFWRSLRSPSSNIWGGGALKNERSRVKFEGGS</sequence>
<comment type="caution">
    <text evidence="2">The sequence shown here is derived from an EMBL/GenBank/DDBJ whole genome shotgun (WGS) entry which is preliminary data.</text>
</comment>
<name>A0A9P6C884_9AGAR</name>
<evidence type="ECO:0000313" key="3">
    <source>
        <dbReference type="Proteomes" id="UP000807353"/>
    </source>
</evidence>
<dbReference type="AlphaFoldDB" id="A0A9P6C884"/>
<organism evidence="2 3">
    <name type="scientific">Collybia nuda</name>
    <dbReference type="NCBI Taxonomy" id="64659"/>
    <lineage>
        <taxon>Eukaryota</taxon>
        <taxon>Fungi</taxon>
        <taxon>Dikarya</taxon>
        <taxon>Basidiomycota</taxon>
        <taxon>Agaricomycotina</taxon>
        <taxon>Agaricomycetes</taxon>
        <taxon>Agaricomycetidae</taxon>
        <taxon>Agaricales</taxon>
        <taxon>Tricholomatineae</taxon>
        <taxon>Clitocybaceae</taxon>
        <taxon>Collybia</taxon>
    </lineage>
</organism>
<accession>A0A9P6C884</accession>
<protein>
    <submittedName>
        <fullName evidence="2">Uncharacterized protein</fullName>
    </submittedName>
</protein>
<evidence type="ECO:0000256" key="1">
    <source>
        <dbReference type="SAM" id="MobiDB-lite"/>
    </source>
</evidence>
<evidence type="ECO:0000313" key="2">
    <source>
        <dbReference type="EMBL" id="KAF9455677.1"/>
    </source>
</evidence>
<gene>
    <name evidence="2" type="ORF">BDZ94DRAFT_1242088</name>
</gene>